<dbReference type="InterPro" id="IPR001650">
    <property type="entry name" value="Helicase_C-like"/>
</dbReference>
<keyword evidence="6" id="KW-0347">Helicase</keyword>
<dbReference type="InterPro" id="IPR038718">
    <property type="entry name" value="SNF2-like_sf"/>
</dbReference>
<dbReference type="GO" id="GO:0015616">
    <property type="term" value="F:DNA translocase activity"/>
    <property type="evidence" value="ECO:0007669"/>
    <property type="project" value="TreeGrafter"/>
</dbReference>
<proteinExistence type="predicted"/>
<dbReference type="PANTHER" id="PTHR45629">
    <property type="entry name" value="SNF2/RAD54 FAMILY MEMBER"/>
    <property type="match status" value="1"/>
</dbReference>
<feature type="region of interest" description="Disordered" evidence="2">
    <location>
        <begin position="252"/>
        <end position="283"/>
    </location>
</feature>
<evidence type="ECO:0000259" key="3">
    <source>
        <dbReference type="PROSITE" id="PS50966"/>
    </source>
</evidence>
<dbReference type="GO" id="GO:0005524">
    <property type="term" value="F:ATP binding"/>
    <property type="evidence" value="ECO:0007669"/>
    <property type="project" value="InterPro"/>
</dbReference>
<dbReference type="InterPro" id="IPR022138">
    <property type="entry name" value="DUF3670"/>
</dbReference>
<evidence type="ECO:0000256" key="1">
    <source>
        <dbReference type="ARBA" id="ARBA00022801"/>
    </source>
</evidence>
<dbReference type="EMBL" id="AUZX01005469">
    <property type="protein sequence ID" value="EQD67748.1"/>
    <property type="molecule type" value="Genomic_DNA"/>
</dbReference>
<dbReference type="Pfam" id="PF12419">
    <property type="entry name" value="DUF3670"/>
    <property type="match status" value="1"/>
</dbReference>
<evidence type="ECO:0000313" key="6">
    <source>
        <dbReference type="EMBL" id="EQD67748.1"/>
    </source>
</evidence>
<name>T1BGJ8_9ZZZZ</name>
<dbReference type="PANTHER" id="PTHR45629:SF7">
    <property type="entry name" value="DNA EXCISION REPAIR PROTEIN ERCC-6-RELATED"/>
    <property type="match status" value="1"/>
</dbReference>
<dbReference type="Pfam" id="PF00176">
    <property type="entry name" value="SNF2-rel_dom"/>
    <property type="match status" value="1"/>
</dbReference>
<dbReference type="GO" id="GO:0016787">
    <property type="term" value="F:hydrolase activity"/>
    <property type="evidence" value="ECO:0007669"/>
    <property type="project" value="UniProtKB-KW"/>
</dbReference>
<gene>
    <name evidence="6" type="ORF">B1A_07606</name>
</gene>
<organism evidence="6">
    <name type="scientific">mine drainage metagenome</name>
    <dbReference type="NCBI Taxonomy" id="410659"/>
    <lineage>
        <taxon>unclassified sequences</taxon>
        <taxon>metagenomes</taxon>
        <taxon>ecological metagenomes</taxon>
    </lineage>
</organism>
<dbReference type="PROSITE" id="PS51194">
    <property type="entry name" value="HELICASE_CTER"/>
    <property type="match status" value="1"/>
</dbReference>
<dbReference type="InterPro" id="IPR000330">
    <property type="entry name" value="SNF2_N"/>
</dbReference>
<dbReference type="CDD" id="cd18793">
    <property type="entry name" value="SF2_C_SNF"/>
    <property type="match status" value="1"/>
</dbReference>
<dbReference type="InterPro" id="IPR050496">
    <property type="entry name" value="SNF2_RAD54_helicase_repair"/>
</dbReference>
<dbReference type="SUPFAM" id="SSF52540">
    <property type="entry name" value="P-loop containing nucleoside triphosphate hydrolases"/>
    <property type="match status" value="2"/>
</dbReference>
<dbReference type="PROSITE" id="PS51192">
    <property type="entry name" value="HELICASE_ATP_BIND_1"/>
    <property type="match status" value="1"/>
</dbReference>
<dbReference type="InterPro" id="IPR007527">
    <property type="entry name" value="Znf_SWIM"/>
</dbReference>
<sequence length="1171" mass="129669">MSRQTFGLTWWGQQWLHALTHIDYDNRLPRGRSYANKGAVKHLTVTGGEIHAKVQGSRPHPYVVSLNVPALALGDAARLLDGIAGNPALIARLLNKELDPGVLELARKLGIAVFPTRWQDLGMHCSCPDWAVPCKHLAAVIYVLSREIDADPFRLFALRGVDLVAALKVRDIHIDAQIATALPSVVDLLQRQEQPAPRVSGENTGNPDPPAPLDFSALPDLTETLLRVLPARPAFSSPDDFREVLQRTQHQVAKSARRELDGPRVRETKDRSAGARLQPQDQPRFELDGNYSLDLTGLTGPSDWHGLLQALGDLDPLQLADLQPECSALFDLRLLALHLLAHGAAIPQIFALADHATGLRWIPAWLDPIVRHLLQQIAPTLPEDLLRFRAGRRRRALSLLNQTITLCSLMLDAYVRAWATPQASNDVVRSLFFTSGRARLDGPGESALAGSIQSWLTRLHLAERRHAPLLVLEEASRKQADLTLSVAVESTSAVLEAPVPLATVLQHPDWARERYAILQTVAMLAEFHSPLNTYVRAGAHAPLELAASELPAFLFETLPVIRLLGIRALLPKSLDQVLRPQLSMRVKGKVPAGSTYFGMEDLFDFDWTVALGGQQLTRAEFEHLVGHATGMIRFKGQYVVLDPGAIEQLRAQLARPPQLTGAELLRAALAGEYAGAELGLDAAAQRIIRQLLDTGDVALPASIQATLRPYQERGYAWLYRNARVGLGSVIADDMGLGKTLQVIATLQRLKDEGALAEAKVLVVVPTSLLTNWQKEIARFAPELTVAVFHGAQRELDTVRPDVLLTTYGVARAESAALKALRWHLVVVDEAQNIKNPTAAQTKAVKAIPARSFIAMSGTPVENRLSEYWSIMDFACRGYLGSLAHFTKEYGVPIQTHRDQHALARFKRVTAPFLLRRLKSDSTIIQDLPDKIEQDQYCTLSKAQTALYASVVKESLRVIAGESDTFTRQGLVLQLILALKQICNHPAQYLKQGSTGFNLSGKAERFLELIDDIHASQEKVLVFTQFREMGALLSRWLKDRLGHEPLYLHGGVPRARRDALVERFQQDRTERVFLLSLKAGGTGLNLTAASNVIHYDLWWNPAVEAQATDRAYRIGQQRNVQVHRLITRATFEERINAMIQGKRELADLTVGTGERWIGQLDNAELKELFALH</sequence>
<feature type="compositionally biased region" description="Basic and acidic residues" evidence="2">
    <location>
        <begin position="256"/>
        <end position="273"/>
    </location>
</feature>
<dbReference type="Gene3D" id="3.40.50.300">
    <property type="entry name" value="P-loop containing nucleotide triphosphate hydrolases"/>
    <property type="match status" value="1"/>
</dbReference>
<dbReference type="InterPro" id="IPR049730">
    <property type="entry name" value="SNF2/RAD54-like_C"/>
</dbReference>
<reference evidence="6" key="2">
    <citation type="journal article" date="2014" name="ISME J.">
        <title>Microbial stratification in low pH oxic and suboxic macroscopic growths along an acid mine drainage.</title>
        <authorList>
            <person name="Mendez-Garcia C."/>
            <person name="Mesa V."/>
            <person name="Sprenger R.R."/>
            <person name="Richter M."/>
            <person name="Diez M.S."/>
            <person name="Solano J."/>
            <person name="Bargiela R."/>
            <person name="Golyshina O.V."/>
            <person name="Manteca A."/>
            <person name="Ramos J.L."/>
            <person name="Gallego J.R."/>
            <person name="Llorente I."/>
            <person name="Martins Dos Santos V.A."/>
            <person name="Jensen O.N."/>
            <person name="Pelaez A.I."/>
            <person name="Sanchez J."/>
            <person name="Ferrer M."/>
        </authorList>
    </citation>
    <scope>NUCLEOTIDE SEQUENCE</scope>
</reference>
<dbReference type="GO" id="GO:0004386">
    <property type="term" value="F:helicase activity"/>
    <property type="evidence" value="ECO:0007669"/>
    <property type="project" value="UniProtKB-KW"/>
</dbReference>
<feature type="domain" description="Helicase ATP-binding" evidence="4">
    <location>
        <begin position="719"/>
        <end position="877"/>
    </location>
</feature>
<dbReference type="AlphaFoldDB" id="T1BGJ8"/>
<dbReference type="CDD" id="cd18012">
    <property type="entry name" value="DEXQc_arch_SWI2_SNF2"/>
    <property type="match status" value="1"/>
</dbReference>
<evidence type="ECO:0000259" key="5">
    <source>
        <dbReference type="PROSITE" id="PS51194"/>
    </source>
</evidence>
<evidence type="ECO:0000256" key="2">
    <source>
        <dbReference type="SAM" id="MobiDB-lite"/>
    </source>
</evidence>
<dbReference type="Pfam" id="PF00271">
    <property type="entry name" value="Helicase_C"/>
    <property type="match status" value="1"/>
</dbReference>
<dbReference type="SMART" id="SM00487">
    <property type="entry name" value="DEXDc"/>
    <property type="match status" value="1"/>
</dbReference>
<feature type="domain" description="SWIM-type" evidence="3">
    <location>
        <begin position="114"/>
        <end position="145"/>
    </location>
</feature>
<dbReference type="SMART" id="SM00490">
    <property type="entry name" value="HELICc"/>
    <property type="match status" value="1"/>
</dbReference>
<dbReference type="InterPro" id="IPR027417">
    <property type="entry name" value="P-loop_NTPase"/>
</dbReference>
<feature type="domain" description="Helicase C-terminal" evidence="5">
    <location>
        <begin position="1004"/>
        <end position="1163"/>
    </location>
</feature>
<dbReference type="GO" id="GO:0008270">
    <property type="term" value="F:zinc ion binding"/>
    <property type="evidence" value="ECO:0007669"/>
    <property type="project" value="InterPro"/>
</dbReference>
<dbReference type="FunFam" id="3.40.50.300:FF:000533">
    <property type="entry name" value="Helicase, Snf2 family"/>
    <property type="match status" value="1"/>
</dbReference>
<dbReference type="Gene3D" id="3.40.50.10810">
    <property type="entry name" value="Tandem AAA-ATPase domain"/>
    <property type="match status" value="1"/>
</dbReference>
<reference evidence="6" key="1">
    <citation type="submission" date="2013-08" db="EMBL/GenBank/DDBJ databases">
        <authorList>
            <person name="Mendez C."/>
            <person name="Richter M."/>
            <person name="Ferrer M."/>
            <person name="Sanchez J."/>
        </authorList>
    </citation>
    <scope>NUCLEOTIDE SEQUENCE</scope>
</reference>
<dbReference type="PROSITE" id="PS50966">
    <property type="entry name" value="ZF_SWIM"/>
    <property type="match status" value="1"/>
</dbReference>
<keyword evidence="6" id="KW-0547">Nucleotide-binding</keyword>
<accession>T1BGJ8</accession>
<evidence type="ECO:0000259" key="4">
    <source>
        <dbReference type="PROSITE" id="PS51192"/>
    </source>
</evidence>
<keyword evidence="6" id="KW-0067">ATP-binding</keyword>
<dbReference type="InterPro" id="IPR014001">
    <property type="entry name" value="Helicase_ATP-bd"/>
</dbReference>
<keyword evidence="1" id="KW-0378">Hydrolase</keyword>
<protein>
    <submittedName>
        <fullName evidence="6">SNF2/RAD54 family helicase</fullName>
    </submittedName>
</protein>
<comment type="caution">
    <text evidence="6">The sequence shown here is derived from an EMBL/GenBank/DDBJ whole genome shotgun (WGS) entry which is preliminary data.</text>
</comment>